<evidence type="ECO:0000256" key="9">
    <source>
        <dbReference type="ARBA" id="ARBA00023136"/>
    </source>
</evidence>
<dbReference type="EMBL" id="PIPQ01000015">
    <property type="protein sequence ID" value="RUO37090.1"/>
    <property type="molecule type" value="Genomic_DNA"/>
</dbReference>
<dbReference type="GO" id="GO:0005886">
    <property type="term" value="C:plasma membrane"/>
    <property type="evidence" value="ECO:0007669"/>
    <property type="project" value="UniProtKB-SubCell"/>
</dbReference>
<dbReference type="InterPro" id="IPR002142">
    <property type="entry name" value="Peptidase_S49"/>
</dbReference>
<dbReference type="OrthoDB" id="5614232at2"/>
<dbReference type="AlphaFoldDB" id="A0A432WTI7"/>
<dbReference type="InterPro" id="IPR013703">
    <property type="entry name" value="Peptidase_S49_N_proteobac"/>
</dbReference>
<dbReference type="CDD" id="cd07023">
    <property type="entry name" value="S49_Sppa_N_C"/>
    <property type="match status" value="1"/>
</dbReference>
<feature type="domain" description="Peptidase S49 N-terminal proteobacteria" evidence="13">
    <location>
        <begin position="10"/>
        <end position="156"/>
    </location>
</feature>
<evidence type="ECO:0000256" key="11">
    <source>
        <dbReference type="SAM" id="Phobius"/>
    </source>
</evidence>
<evidence type="ECO:0000256" key="5">
    <source>
        <dbReference type="ARBA" id="ARBA00022692"/>
    </source>
</evidence>
<feature type="domain" description="Peptidase S49" evidence="12">
    <location>
        <begin position="159"/>
        <end position="308"/>
    </location>
</feature>
<evidence type="ECO:0000259" key="13">
    <source>
        <dbReference type="Pfam" id="PF08496"/>
    </source>
</evidence>
<keyword evidence="4 14" id="KW-0645">Protease</keyword>
<organism evidence="14 15">
    <name type="scientific">Aliidiomarina taiwanensis</name>
    <dbReference type="NCBI Taxonomy" id="946228"/>
    <lineage>
        <taxon>Bacteria</taxon>
        <taxon>Pseudomonadati</taxon>
        <taxon>Pseudomonadota</taxon>
        <taxon>Gammaproteobacteria</taxon>
        <taxon>Alteromonadales</taxon>
        <taxon>Idiomarinaceae</taxon>
        <taxon>Aliidiomarina</taxon>
    </lineage>
</organism>
<protein>
    <submittedName>
        <fullName evidence="14">Protease SohB</fullName>
    </submittedName>
</protein>
<comment type="subcellular location">
    <subcellularLocation>
        <location evidence="1">Cell membrane</location>
    </subcellularLocation>
</comment>
<dbReference type="SUPFAM" id="SSF52096">
    <property type="entry name" value="ClpP/crotonase"/>
    <property type="match status" value="1"/>
</dbReference>
<dbReference type="InterPro" id="IPR047272">
    <property type="entry name" value="S49_SppA_C"/>
</dbReference>
<feature type="transmembrane region" description="Helical" evidence="11">
    <location>
        <begin position="12"/>
        <end position="33"/>
    </location>
</feature>
<keyword evidence="5 11" id="KW-0812">Transmembrane</keyword>
<evidence type="ECO:0000256" key="4">
    <source>
        <dbReference type="ARBA" id="ARBA00022670"/>
    </source>
</evidence>
<keyword evidence="8 11" id="KW-1133">Transmembrane helix</keyword>
<dbReference type="Gene3D" id="3.90.226.10">
    <property type="entry name" value="2-enoyl-CoA Hydratase, Chain A, domain 1"/>
    <property type="match status" value="1"/>
</dbReference>
<comment type="caution">
    <text evidence="14">The sequence shown here is derived from an EMBL/GenBank/DDBJ whole genome shotgun (WGS) entry which is preliminary data.</text>
</comment>
<dbReference type="Gene3D" id="6.20.330.10">
    <property type="match status" value="1"/>
</dbReference>
<dbReference type="RefSeq" id="WP_126758247.1">
    <property type="nucleotide sequence ID" value="NZ_PIPQ01000015.1"/>
</dbReference>
<evidence type="ECO:0000256" key="1">
    <source>
        <dbReference type="ARBA" id="ARBA00004236"/>
    </source>
</evidence>
<feature type="region of interest" description="Disordered" evidence="10">
    <location>
        <begin position="74"/>
        <end position="98"/>
    </location>
</feature>
<evidence type="ECO:0000256" key="3">
    <source>
        <dbReference type="ARBA" id="ARBA00022475"/>
    </source>
</evidence>
<evidence type="ECO:0000256" key="6">
    <source>
        <dbReference type="ARBA" id="ARBA00022801"/>
    </source>
</evidence>
<accession>A0A432WTI7</accession>
<dbReference type="Pfam" id="PF01343">
    <property type="entry name" value="Peptidase_S49"/>
    <property type="match status" value="1"/>
</dbReference>
<evidence type="ECO:0000259" key="12">
    <source>
        <dbReference type="Pfam" id="PF01343"/>
    </source>
</evidence>
<dbReference type="Pfam" id="PF08496">
    <property type="entry name" value="Peptidase_S49_N"/>
    <property type="match status" value="1"/>
</dbReference>
<dbReference type="NCBIfam" id="NF008745">
    <property type="entry name" value="PRK11778.1"/>
    <property type="match status" value="1"/>
</dbReference>
<dbReference type="GO" id="GO:0006508">
    <property type="term" value="P:proteolysis"/>
    <property type="evidence" value="ECO:0007669"/>
    <property type="project" value="UniProtKB-KW"/>
</dbReference>
<proteinExistence type="inferred from homology"/>
<dbReference type="GO" id="GO:0004252">
    <property type="term" value="F:serine-type endopeptidase activity"/>
    <property type="evidence" value="ECO:0007669"/>
    <property type="project" value="InterPro"/>
</dbReference>
<keyword evidence="3" id="KW-1003">Cell membrane</keyword>
<keyword evidence="6" id="KW-0378">Hydrolase</keyword>
<keyword evidence="15" id="KW-1185">Reference proteome</keyword>
<reference evidence="14 15" key="1">
    <citation type="journal article" date="2011" name="Front. Microbiol.">
        <title>Genomic signatures of strain selection and enhancement in Bacillus atrophaeus var. globigii, a historical biowarfare simulant.</title>
        <authorList>
            <person name="Gibbons H.S."/>
            <person name="Broomall S.M."/>
            <person name="McNew L.A."/>
            <person name="Daligault H."/>
            <person name="Chapman C."/>
            <person name="Bruce D."/>
            <person name="Karavis M."/>
            <person name="Krepps M."/>
            <person name="McGregor P.A."/>
            <person name="Hong C."/>
            <person name="Park K.H."/>
            <person name="Akmal A."/>
            <person name="Feldman A."/>
            <person name="Lin J.S."/>
            <person name="Chang W.E."/>
            <person name="Higgs B.W."/>
            <person name="Demirev P."/>
            <person name="Lindquist J."/>
            <person name="Liem A."/>
            <person name="Fochler E."/>
            <person name="Read T.D."/>
            <person name="Tapia R."/>
            <person name="Johnson S."/>
            <person name="Bishop-Lilly K.A."/>
            <person name="Detter C."/>
            <person name="Han C."/>
            <person name="Sozhamannan S."/>
            <person name="Rosenzweig C.N."/>
            <person name="Skowronski E.W."/>
        </authorList>
    </citation>
    <scope>NUCLEOTIDE SEQUENCE [LARGE SCALE GENOMIC DNA]</scope>
    <source>
        <strain evidence="14 15">AIT1</strain>
    </source>
</reference>
<sequence length="346" mass="38420">MTDFLLALWSDYGAFLLKTVTLVLALVFVVGIVTNAASRQRESGGELQVTNLSKGLERTINQMKMNLLTGKERKALQKEESKKAKAENKGKGPEKKPGGRLFVVDFNGSIDAKEVESLRREVTAILAVAEKGDEVLLRLESGGGVVHGYGLAAAQLKRLRDQGIRLTISVDKVAASGGYMMACIADEIVAAPFAMLGSIGVLAQIPNFHRLLKKNHVDFEQVTAGEYKRTLTLFGENTEKGREKFKEELENIHTLFKGFVKEHRPDLDIDAVATGEVWFGQEAVDKGLTDRIGTSDDLLLQAVKEKDVIKVQYKPRVKLGEKLAKQMSAAVEHTLLRWWQNSRFYY</sequence>
<dbReference type="Proteomes" id="UP000286976">
    <property type="component" value="Unassembled WGS sequence"/>
</dbReference>
<feature type="compositionally biased region" description="Basic and acidic residues" evidence="10">
    <location>
        <begin position="74"/>
        <end position="97"/>
    </location>
</feature>
<comment type="similarity">
    <text evidence="2">Belongs to the peptidase S49 family.</text>
</comment>
<evidence type="ECO:0000256" key="7">
    <source>
        <dbReference type="ARBA" id="ARBA00022825"/>
    </source>
</evidence>
<evidence type="ECO:0000256" key="8">
    <source>
        <dbReference type="ARBA" id="ARBA00022989"/>
    </source>
</evidence>
<evidence type="ECO:0000256" key="2">
    <source>
        <dbReference type="ARBA" id="ARBA00008683"/>
    </source>
</evidence>
<evidence type="ECO:0000313" key="14">
    <source>
        <dbReference type="EMBL" id="RUO37090.1"/>
    </source>
</evidence>
<gene>
    <name evidence="14" type="ORF">CWE15_11630</name>
</gene>
<dbReference type="PANTHER" id="PTHR42987:SF4">
    <property type="entry name" value="PROTEASE SOHB-RELATED"/>
    <property type="match status" value="1"/>
</dbReference>
<keyword evidence="9 11" id="KW-0472">Membrane</keyword>
<name>A0A432WTI7_9GAMM</name>
<dbReference type="PANTHER" id="PTHR42987">
    <property type="entry name" value="PEPTIDASE S49"/>
    <property type="match status" value="1"/>
</dbReference>
<evidence type="ECO:0000313" key="15">
    <source>
        <dbReference type="Proteomes" id="UP000286976"/>
    </source>
</evidence>
<dbReference type="InterPro" id="IPR029045">
    <property type="entry name" value="ClpP/crotonase-like_dom_sf"/>
</dbReference>
<keyword evidence="7" id="KW-0720">Serine protease</keyword>
<evidence type="ECO:0000256" key="10">
    <source>
        <dbReference type="SAM" id="MobiDB-lite"/>
    </source>
</evidence>